<name>A0A2U9S3F7_9PROT</name>
<dbReference type="KEGG" id="azm:DM194_01395"/>
<accession>A0A2U9S3F7</accession>
<evidence type="ECO:0000313" key="1">
    <source>
        <dbReference type="EMBL" id="AWU93026.1"/>
    </source>
</evidence>
<dbReference type="AlphaFoldDB" id="A0A2U9S3F7"/>
<dbReference type="Proteomes" id="UP000249605">
    <property type="component" value="Chromosome"/>
</dbReference>
<keyword evidence="2" id="KW-1185">Reference proteome</keyword>
<evidence type="ECO:0000313" key="2">
    <source>
        <dbReference type="Proteomes" id="UP000249605"/>
    </source>
</evidence>
<organism evidence="1 2">
    <name type="scientific">Azospirillum ramasamyi</name>
    <dbReference type="NCBI Taxonomy" id="682998"/>
    <lineage>
        <taxon>Bacteria</taxon>
        <taxon>Pseudomonadati</taxon>
        <taxon>Pseudomonadota</taxon>
        <taxon>Alphaproteobacteria</taxon>
        <taxon>Rhodospirillales</taxon>
        <taxon>Azospirillaceae</taxon>
        <taxon>Azospirillum</taxon>
    </lineage>
</organism>
<sequence length="107" mass="11254">MMRKKLGTRATGNGVHLHFANRNATRAGKPAARLHFANDSGVGQGTGRHLEHACASLQDAAVELEAVLATLPGDEQADLHEAIGSIMETLQLIASAHSRLEPPIAAD</sequence>
<protein>
    <submittedName>
        <fullName evidence="1">Uncharacterized protein</fullName>
    </submittedName>
</protein>
<dbReference type="EMBL" id="CP029829">
    <property type="protein sequence ID" value="AWU93026.1"/>
    <property type="molecule type" value="Genomic_DNA"/>
</dbReference>
<dbReference type="OrthoDB" id="7305380at2"/>
<gene>
    <name evidence="1" type="ORF">DM194_01395</name>
</gene>
<proteinExistence type="predicted"/>
<reference evidence="1 2" key="1">
    <citation type="journal article" date="2019" name="Int. J. Syst. Evol. Microbiol.">
        <title>Azospirillum ramasamyi sp. nov., a novel diazotrophic bacterium isolated from fermented bovine products.</title>
        <authorList>
            <person name="Anandham R."/>
            <person name="Heo J."/>
            <person name="Krishnamoorthy R."/>
            <person name="SenthilKumar M."/>
            <person name="Gopal N.O."/>
            <person name="Kim S.J."/>
            <person name="Kwon S.W."/>
        </authorList>
    </citation>
    <scope>NUCLEOTIDE SEQUENCE [LARGE SCALE GENOMIC DNA]</scope>
    <source>
        <strain evidence="1 2">M2T2B2</strain>
    </source>
</reference>